<protein>
    <submittedName>
        <fullName evidence="2">Helix-turn-helix transcriptional regulator</fullName>
    </submittedName>
</protein>
<dbReference type="Pfam" id="PF13560">
    <property type="entry name" value="HTH_31"/>
    <property type="match status" value="1"/>
</dbReference>
<dbReference type="EMBL" id="CP123384">
    <property type="protein sequence ID" value="XCC93681.1"/>
    <property type="molecule type" value="Genomic_DNA"/>
</dbReference>
<name>A0AAU8AGP2_9RHOB</name>
<evidence type="ECO:0000259" key="1">
    <source>
        <dbReference type="PROSITE" id="PS50943"/>
    </source>
</evidence>
<dbReference type="CDD" id="cd00093">
    <property type="entry name" value="HTH_XRE"/>
    <property type="match status" value="1"/>
</dbReference>
<dbReference type="GO" id="GO:0003677">
    <property type="term" value="F:DNA binding"/>
    <property type="evidence" value="ECO:0007669"/>
    <property type="project" value="InterPro"/>
</dbReference>
<accession>A0AAU8AGP2</accession>
<sequence length="96" mass="10635">MSLRQVALRIGVEPAFLSKVERGLTPPPSEAKIVALAEVLGEDPDLLLAMAGKVSSDLLQIIRKRPRLFGELLRQLKEQPDHAILKVVRQVSDGDW</sequence>
<dbReference type="RefSeq" id="WP_353472503.1">
    <property type="nucleotide sequence ID" value="NZ_CP123384.1"/>
</dbReference>
<evidence type="ECO:0000313" key="2">
    <source>
        <dbReference type="EMBL" id="XCC93681.1"/>
    </source>
</evidence>
<gene>
    <name evidence="2" type="ORF">PVT71_00300</name>
</gene>
<dbReference type="InterPro" id="IPR001387">
    <property type="entry name" value="Cro/C1-type_HTH"/>
</dbReference>
<dbReference type="InterPro" id="IPR010982">
    <property type="entry name" value="Lambda_DNA-bd_dom_sf"/>
</dbReference>
<feature type="domain" description="HTH cro/C1-type" evidence="1">
    <location>
        <begin position="1"/>
        <end position="47"/>
    </location>
</feature>
<proteinExistence type="predicted"/>
<dbReference type="AlphaFoldDB" id="A0AAU8AGP2"/>
<reference evidence="2" key="1">
    <citation type="submission" date="2023-02" db="EMBL/GenBank/DDBJ databases">
        <title>Description and genomic characterization of Salipiger bruguierae sp. nov., isolated from the sediment of mangrove plant Bruguiera sexangula.</title>
        <authorList>
            <person name="Long M."/>
        </authorList>
    </citation>
    <scope>NUCLEOTIDE SEQUENCE</scope>
    <source>
        <strain evidence="2">H15</strain>
    </source>
</reference>
<dbReference type="SUPFAM" id="SSF47413">
    <property type="entry name" value="lambda repressor-like DNA-binding domains"/>
    <property type="match status" value="1"/>
</dbReference>
<dbReference type="Gene3D" id="1.10.260.40">
    <property type="entry name" value="lambda repressor-like DNA-binding domains"/>
    <property type="match status" value="1"/>
</dbReference>
<organism evidence="2">
    <name type="scientific">Alloyangia sp. H15</name>
    <dbReference type="NCBI Taxonomy" id="3029062"/>
    <lineage>
        <taxon>Bacteria</taxon>
        <taxon>Pseudomonadati</taxon>
        <taxon>Pseudomonadota</taxon>
        <taxon>Alphaproteobacteria</taxon>
        <taxon>Rhodobacterales</taxon>
        <taxon>Roseobacteraceae</taxon>
        <taxon>Alloyangia</taxon>
    </lineage>
</organism>
<dbReference type="PROSITE" id="PS50943">
    <property type="entry name" value="HTH_CROC1"/>
    <property type="match status" value="1"/>
</dbReference>